<dbReference type="RefSeq" id="WP_258731684.1">
    <property type="nucleotide sequence ID" value="NZ_JANTHZ010000002.1"/>
</dbReference>
<evidence type="ECO:0000256" key="1">
    <source>
        <dbReference type="ARBA" id="ARBA00023015"/>
    </source>
</evidence>
<keyword evidence="2" id="KW-0238">DNA-binding</keyword>
<dbReference type="PROSITE" id="PS50949">
    <property type="entry name" value="HTH_GNTR"/>
    <property type="match status" value="1"/>
</dbReference>
<dbReference type="InterPro" id="IPR011663">
    <property type="entry name" value="UTRA"/>
</dbReference>
<feature type="domain" description="HTH gntR-type" evidence="4">
    <location>
        <begin position="20"/>
        <end position="88"/>
    </location>
</feature>
<accession>A0A9X2PFR4</accession>
<dbReference type="SMART" id="SM00866">
    <property type="entry name" value="UTRA"/>
    <property type="match status" value="1"/>
</dbReference>
<dbReference type="InterPro" id="IPR036388">
    <property type="entry name" value="WH-like_DNA-bd_sf"/>
</dbReference>
<dbReference type="GO" id="GO:0003677">
    <property type="term" value="F:DNA binding"/>
    <property type="evidence" value="ECO:0007669"/>
    <property type="project" value="UniProtKB-KW"/>
</dbReference>
<dbReference type="SMART" id="SM00345">
    <property type="entry name" value="HTH_GNTR"/>
    <property type="match status" value="1"/>
</dbReference>
<dbReference type="Gene3D" id="3.40.1410.10">
    <property type="entry name" value="Chorismate lyase-like"/>
    <property type="match status" value="1"/>
</dbReference>
<dbReference type="PANTHER" id="PTHR44846">
    <property type="entry name" value="MANNOSYL-D-GLYCERATE TRANSPORT/METABOLISM SYSTEM REPRESSOR MNGR-RELATED"/>
    <property type="match status" value="1"/>
</dbReference>
<dbReference type="InterPro" id="IPR036390">
    <property type="entry name" value="WH_DNA-bd_sf"/>
</dbReference>
<dbReference type="InterPro" id="IPR050679">
    <property type="entry name" value="Bact_HTH_transcr_reg"/>
</dbReference>
<organism evidence="5 6">
    <name type="scientific">Ancylobacter mangrovi</name>
    <dbReference type="NCBI Taxonomy" id="2972472"/>
    <lineage>
        <taxon>Bacteria</taxon>
        <taxon>Pseudomonadati</taxon>
        <taxon>Pseudomonadota</taxon>
        <taxon>Alphaproteobacteria</taxon>
        <taxon>Hyphomicrobiales</taxon>
        <taxon>Xanthobacteraceae</taxon>
        <taxon>Ancylobacter</taxon>
    </lineage>
</organism>
<keyword evidence="3" id="KW-0804">Transcription</keyword>
<comment type="caution">
    <text evidence="5">The sequence shown here is derived from an EMBL/GenBank/DDBJ whole genome shotgun (WGS) entry which is preliminary data.</text>
</comment>
<gene>
    <name evidence="5" type="ORF">NVS89_06065</name>
</gene>
<dbReference type="InterPro" id="IPR000524">
    <property type="entry name" value="Tscrpt_reg_HTH_GntR"/>
</dbReference>
<keyword evidence="1" id="KW-0805">Transcription regulation</keyword>
<evidence type="ECO:0000256" key="3">
    <source>
        <dbReference type="ARBA" id="ARBA00023163"/>
    </source>
</evidence>
<reference evidence="5" key="1">
    <citation type="submission" date="2022-08" db="EMBL/GenBank/DDBJ databases">
        <authorList>
            <person name="Li F."/>
        </authorList>
    </citation>
    <scope>NUCLEOTIDE SEQUENCE</scope>
    <source>
        <strain evidence="5">MQZ15Z-1</strain>
    </source>
</reference>
<dbReference type="GO" id="GO:0045892">
    <property type="term" value="P:negative regulation of DNA-templated transcription"/>
    <property type="evidence" value="ECO:0007669"/>
    <property type="project" value="TreeGrafter"/>
</dbReference>
<proteinExistence type="predicted"/>
<sequence>MTNRSTGSNPPAPLEGDAHLPLYRRLYQTIAGRITSGDWRPGDALPAELDLARLYGVAPGTVRKAIDELVDDGLIERRHGSGTFIRRPNFDNMMVRFLLYRDPEGREIMPASHIISREIVPAPAAIAQHLGMAEGEDVIRMVRHRHWEGAARLLEDIYLPPARFRPMIEHSPEEIGPLLYPAYERLCGQLVCFIEEEITILDATPEDAALLGLKDGDLVVAIERIAKNASGQPIEWRISRGEARRFRYRISVG</sequence>
<evidence type="ECO:0000259" key="4">
    <source>
        <dbReference type="PROSITE" id="PS50949"/>
    </source>
</evidence>
<evidence type="ECO:0000256" key="2">
    <source>
        <dbReference type="ARBA" id="ARBA00023125"/>
    </source>
</evidence>
<evidence type="ECO:0000313" key="6">
    <source>
        <dbReference type="Proteomes" id="UP001151088"/>
    </source>
</evidence>
<dbReference type="Pfam" id="PF00392">
    <property type="entry name" value="GntR"/>
    <property type="match status" value="1"/>
</dbReference>
<keyword evidence="6" id="KW-1185">Reference proteome</keyword>
<dbReference type="Pfam" id="PF07702">
    <property type="entry name" value="UTRA"/>
    <property type="match status" value="1"/>
</dbReference>
<dbReference type="InterPro" id="IPR028978">
    <property type="entry name" value="Chorismate_lyase_/UTRA_dom_sf"/>
</dbReference>
<dbReference type="SUPFAM" id="SSF64288">
    <property type="entry name" value="Chorismate lyase-like"/>
    <property type="match status" value="1"/>
</dbReference>
<protein>
    <submittedName>
        <fullName evidence="5">GntR family transcriptional regulator</fullName>
    </submittedName>
</protein>
<name>A0A9X2PFR4_9HYPH</name>
<evidence type="ECO:0000313" key="5">
    <source>
        <dbReference type="EMBL" id="MCS0494657.1"/>
    </source>
</evidence>
<dbReference type="EMBL" id="JANTHZ010000002">
    <property type="protein sequence ID" value="MCS0494657.1"/>
    <property type="molecule type" value="Genomic_DNA"/>
</dbReference>
<dbReference type="GO" id="GO:0003700">
    <property type="term" value="F:DNA-binding transcription factor activity"/>
    <property type="evidence" value="ECO:0007669"/>
    <property type="project" value="InterPro"/>
</dbReference>
<dbReference type="AlphaFoldDB" id="A0A9X2PFR4"/>
<dbReference type="Proteomes" id="UP001151088">
    <property type="component" value="Unassembled WGS sequence"/>
</dbReference>
<dbReference type="Gene3D" id="1.10.10.10">
    <property type="entry name" value="Winged helix-like DNA-binding domain superfamily/Winged helix DNA-binding domain"/>
    <property type="match status" value="1"/>
</dbReference>
<dbReference type="CDD" id="cd07377">
    <property type="entry name" value="WHTH_GntR"/>
    <property type="match status" value="1"/>
</dbReference>
<dbReference type="PANTHER" id="PTHR44846:SF1">
    <property type="entry name" value="MANNOSYL-D-GLYCERATE TRANSPORT_METABOLISM SYSTEM REPRESSOR MNGR-RELATED"/>
    <property type="match status" value="1"/>
</dbReference>
<dbReference type="SUPFAM" id="SSF46785">
    <property type="entry name" value="Winged helix' DNA-binding domain"/>
    <property type="match status" value="1"/>
</dbReference>